<dbReference type="GO" id="GO:0031012">
    <property type="term" value="C:extracellular matrix"/>
    <property type="evidence" value="ECO:0007669"/>
    <property type="project" value="TreeGrafter"/>
</dbReference>
<protein>
    <recommendedName>
        <fullName evidence="5">Heparanase</fullName>
    </recommendedName>
</protein>
<reference evidence="3" key="2">
    <citation type="journal article" date="2023" name="Commun. Biol.">
        <title>Intrasexual cuticular hydrocarbon dimorphism in a wasp sheds light on hydrocarbon biosynthesis genes in Hymenoptera.</title>
        <authorList>
            <person name="Moris V.C."/>
            <person name="Podsiadlowski L."/>
            <person name="Martin S."/>
            <person name="Oeyen J.P."/>
            <person name="Donath A."/>
            <person name="Petersen M."/>
            <person name="Wilbrandt J."/>
            <person name="Misof B."/>
            <person name="Liedtke D."/>
            <person name="Thamm M."/>
            <person name="Scheiner R."/>
            <person name="Schmitt T."/>
            <person name="Niehuis O."/>
        </authorList>
    </citation>
    <scope>NUCLEOTIDE SEQUENCE</scope>
    <source>
        <strain evidence="3">GBR_01_08_01A</strain>
    </source>
</reference>
<organism evidence="3 4">
    <name type="scientific">Odynerus spinipes</name>
    <dbReference type="NCBI Taxonomy" id="1348599"/>
    <lineage>
        <taxon>Eukaryota</taxon>
        <taxon>Metazoa</taxon>
        <taxon>Ecdysozoa</taxon>
        <taxon>Arthropoda</taxon>
        <taxon>Hexapoda</taxon>
        <taxon>Insecta</taxon>
        <taxon>Pterygota</taxon>
        <taxon>Neoptera</taxon>
        <taxon>Endopterygota</taxon>
        <taxon>Hymenoptera</taxon>
        <taxon>Apocrita</taxon>
        <taxon>Aculeata</taxon>
        <taxon>Vespoidea</taxon>
        <taxon>Vespidae</taxon>
        <taxon>Eumeninae</taxon>
        <taxon>Odynerus</taxon>
    </lineage>
</organism>
<dbReference type="Proteomes" id="UP001258017">
    <property type="component" value="Unassembled WGS sequence"/>
</dbReference>
<dbReference type="GO" id="GO:0005615">
    <property type="term" value="C:extracellular space"/>
    <property type="evidence" value="ECO:0007669"/>
    <property type="project" value="TreeGrafter"/>
</dbReference>
<keyword evidence="2" id="KW-0472">Membrane</keyword>
<gene>
    <name evidence="3" type="ORF">KPH14_008153</name>
</gene>
<dbReference type="PANTHER" id="PTHR46145:SF4">
    <property type="entry name" value="HEPARANASE"/>
    <property type="match status" value="1"/>
</dbReference>
<keyword evidence="4" id="KW-1185">Reference proteome</keyword>
<dbReference type="GO" id="GO:0016020">
    <property type="term" value="C:membrane"/>
    <property type="evidence" value="ECO:0007669"/>
    <property type="project" value="InterPro"/>
</dbReference>
<dbReference type="InterPro" id="IPR017853">
    <property type="entry name" value="GH"/>
</dbReference>
<sequence length="530" mass="60534">MTKVMNYFVNDWNTNQYQNLNIRTRGNTTRTALGTLTFGFCAALIIFAFWNFDQYDTSNVFVFYVDTKQTFLRTTSKKFVSFGLDTSLLRNMKELPIMDERFINLVRHLKPAFVRVGGTAADCLFFEKTHKTSAKLLSPVDSQDISNFTITDADFESLYKFTIKSELRMIFDLNVLIRYPNGSWNDANAKDIILFAKGHDMDLDWQLGNEPNSFHHVFNVTITAEQLAKDYFHLRNLLNQAGYIQSFLVGPEANHIGDLNQGESYVETFLEKDKDSIDYVTWHQYYLNGHKAQAKDFVNLSTFYYLPMQIEHMSQIIDRSKKPISMWLSETSSAYGGGAPGLSDRYIAGFLWLDKLGYSAKAGVNVVIRQSLFGGNYAIIGPDLLPNPDWWISVIYKQFVSEKVLKIIPPKTSEYIRLYAHCTPEITLVNHVPAITIYGMNLDKSFAKIIIQGIFPKLDKNLKIFVYTLTSDHLTSRNIKMNGQILKLQPDGKLPSFHPIIFNLSQVINLPPLSMVFMVIHGVHTPACIS</sequence>
<dbReference type="Pfam" id="PF03662">
    <property type="entry name" value="Glyco_hydro_79n"/>
    <property type="match status" value="1"/>
</dbReference>
<evidence type="ECO:0000256" key="1">
    <source>
        <dbReference type="ARBA" id="ARBA00009800"/>
    </source>
</evidence>
<comment type="caution">
    <text evidence="3">The sequence shown here is derived from an EMBL/GenBank/DDBJ whole genome shotgun (WGS) entry which is preliminary data.</text>
</comment>
<evidence type="ECO:0008006" key="5">
    <source>
        <dbReference type="Google" id="ProtNLM"/>
    </source>
</evidence>
<comment type="similarity">
    <text evidence="1">Belongs to the glycosyl hydrolase 79 family.</text>
</comment>
<dbReference type="AlphaFoldDB" id="A0AAD9R930"/>
<dbReference type="EMBL" id="JAIFRP010004454">
    <property type="protein sequence ID" value="KAK2575304.1"/>
    <property type="molecule type" value="Genomic_DNA"/>
</dbReference>
<name>A0AAD9R930_9HYME</name>
<accession>A0AAD9R930</accession>
<keyword evidence="2" id="KW-0812">Transmembrane</keyword>
<dbReference type="Gene3D" id="3.20.20.80">
    <property type="entry name" value="Glycosidases"/>
    <property type="match status" value="1"/>
</dbReference>
<keyword evidence="2" id="KW-1133">Transmembrane helix</keyword>
<dbReference type="PANTHER" id="PTHR46145">
    <property type="entry name" value="HEPARANASE"/>
    <property type="match status" value="1"/>
</dbReference>
<feature type="transmembrane region" description="Helical" evidence="2">
    <location>
        <begin position="32"/>
        <end position="52"/>
    </location>
</feature>
<dbReference type="SUPFAM" id="SSF51445">
    <property type="entry name" value="(Trans)glycosidases"/>
    <property type="match status" value="1"/>
</dbReference>
<evidence type="ECO:0000313" key="3">
    <source>
        <dbReference type="EMBL" id="KAK2575304.1"/>
    </source>
</evidence>
<dbReference type="GO" id="GO:0016798">
    <property type="term" value="F:hydrolase activity, acting on glycosyl bonds"/>
    <property type="evidence" value="ECO:0007669"/>
    <property type="project" value="InterPro"/>
</dbReference>
<evidence type="ECO:0000313" key="4">
    <source>
        <dbReference type="Proteomes" id="UP001258017"/>
    </source>
</evidence>
<reference evidence="3" key="1">
    <citation type="submission" date="2021-08" db="EMBL/GenBank/DDBJ databases">
        <authorList>
            <person name="Misof B."/>
            <person name="Oliver O."/>
            <person name="Podsiadlowski L."/>
            <person name="Donath A."/>
            <person name="Peters R."/>
            <person name="Mayer C."/>
            <person name="Rust J."/>
            <person name="Gunkel S."/>
            <person name="Lesny P."/>
            <person name="Martin S."/>
            <person name="Oeyen J.P."/>
            <person name="Petersen M."/>
            <person name="Panagiotis P."/>
            <person name="Wilbrandt J."/>
            <person name="Tanja T."/>
        </authorList>
    </citation>
    <scope>NUCLEOTIDE SEQUENCE</scope>
    <source>
        <strain evidence="3">GBR_01_08_01A</strain>
        <tissue evidence="3">Thorax + abdomen</tissue>
    </source>
</reference>
<proteinExistence type="inferred from homology"/>
<evidence type="ECO:0000256" key="2">
    <source>
        <dbReference type="SAM" id="Phobius"/>
    </source>
</evidence>
<dbReference type="InterPro" id="IPR005199">
    <property type="entry name" value="Glyco_hydro_79"/>
</dbReference>